<dbReference type="AlphaFoldDB" id="A0A975R9N4"/>
<dbReference type="CDD" id="cd03789">
    <property type="entry name" value="GT9_LPS_heptosyltransferase"/>
    <property type="match status" value="1"/>
</dbReference>
<evidence type="ECO:0000256" key="3">
    <source>
        <dbReference type="ARBA" id="ARBA00043995"/>
    </source>
</evidence>
<proteinExistence type="inferred from homology"/>
<dbReference type="InterPro" id="IPR002201">
    <property type="entry name" value="Glyco_trans_9"/>
</dbReference>
<evidence type="ECO:0000256" key="4">
    <source>
        <dbReference type="ARBA" id="ARBA00044042"/>
    </source>
</evidence>
<keyword evidence="2" id="KW-0808">Transferase</keyword>
<dbReference type="EMBL" id="CP073754">
    <property type="protein sequence ID" value="QWF71252.1"/>
    <property type="molecule type" value="Genomic_DNA"/>
</dbReference>
<dbReference type="FunFam" id="3.40.50.2000:FF:000023">
    <property type="entry name" value="ADP-heptose--LPS heptosyltransferase II"/>
    <property type="match status" value="1"/>
</dbReference>
<evidence type="ECO:0000256" key="1">
    <source>
        <dbReference type="ARBA" id="ARBA00022676"/>
    </source>
</evidence>
<evidence type="ECO:0000313" key="6">
    <source>
        <dbReference type="EMBL" id="QWF71252.1"/>
    </source>
</evidence>
<dbReference type="PANTHER" id="PTHR30160">
    <property type="entry name" value="TETRAACYLDISACCHARIDE 4'-KINASE-RELATED"/>
    <property type="match status" value="1"/>
</dbReference>
<sequence length="345" mass="37095">MVELRPLNVSLSAARILIIGPSWVGDMVMAQSLFISLKQTHPDCLIDVLAPAWSAALLARMPQINQAIALPLSHGQLALSTRIKLGRQLSQQHYRQAIVLPNSWKSALPVFFADIPLRTGYIGELRWGLLNDARRLHKQRLPMTVQRFVALGLPANAAPAPAYPLPKLLVSPALQADVRAKFKVSAGSKILAICPGAEYGPAKRWPAAHFAEVARQKHQAGWQVWLFGSVKDQAVAAEIQTLSGGIGRDFTGNTSLGEAVDLLSLASVVLSNDSGLMHVAAALDKQVIAIYGSSDPGFTPPLHPQAKILSLNLPCAPCFKRDCPLGHTRCLTDISPAIVLAAIQP</sequence>
<protein>
    <recommendedName>
        <fullName evidence="4">lipopolysaccharide heptosyltransferase II</fullName>
        <ecNumber evidence="4">2.4.99.24</ecNumber>
    </recommendedName>
</protein>
<reference evidence="6" key="1">
    <citation type="submission" date="2021-04" db="EMBL/GenBank/DDBJ databases">
        <title>Draft genome sequence data of methanotrophic Methylovulum sp. strain S1L and Methylomonas sp. strain S2AM isolated from boreal lake water columns.</title>
        <authorList>
            <person name="Rissanen A.J."/>
            <person name="Mangayil R."/>
            <person name="Svenning M.M."/>
            <person name="Khanongnuch R."/>
        </authorList>
    </citation>
    <scope>NUCLEOTIDE SEQUENCE</scope>
    <source>
        <strain evidence="6">S2AM</strain>
    </source>
</reference>
<comment type="similarity">
    <text evidence="3">Belongs to the glycosyltransferase 9 family.</text>
</comment>
<dbReference type="GO" id="GO:0008713">
    <property type="term" value="F:ADP-heptose-lipopolysaccharide heptosyltransferase activity"/>
    <property type="evidence" value="ECO:0007669"/>
    <property type="project" value="UniProtKB-EC"/>
</dbReference>
<dbReference type="SUPFAM" id="SSF53756">
    <property type="entry name" value="UDP-Glycosyltransferase/glycogen phosphorylase"/>
    <property type="match status" value="1"/>
</dbReference>
<evidence type="ECO:0000313" key="7">
    <source>
        <dbReference type="Proteomes" id="UP000676649"/>
    </source>
</evidence>
<evidence type="ECO:0000256" key="2">
    <source>
        <dbReference type="ARBA" id="ARBA00022679"/>
    </source>
</evidence>
<keyword evidence="7" id="KW-1185">Reference proteome</keyword>
<dbReference type="InterPro" id="IPR051199">
    <property type="entry name" value="LPS_LOS_Heptosyltrfase"/>
</dbReference>
<dbReference type="EC" id="2.4.99.24" evidence="4"/>
<dbReference type="InterPro" id="IPR011910">
    <property type="entry name" value="RfaF"/>
</dbReference>
<name>A0A975R9N4_9GAMM</name>
<dbReference type="GO" id="GO:0005829">
    <property type="term" value="C:cytosol"/>
    <property type="evidence" value="ECO:0007669"/>
    <property type="project" value="TreeGrafter"/>
</dbReference>
<organism evidence="6 7">
    <name type="scientific">Methylomonas paludis</name>
    <dbReference type="NCBI Taxonomy" id="1173101"/>
    <lineage>
        <taxon>Bacteria</taxon>
        <taxon>Pseudomonadati</taxon>
        <taxon>Pseudomonadota</taxon>
        <taxon>Gammaproteobacteria</taxon>
        <taxon>Methylococcales</taxon>
        <taxon>Methylococcaceae</taxon>
        <taxon>Methylomonas</taxon>
    </lineage>
</organism>
<gene>
    <name evidence="6" type="primary">waaF</name>
    <name evidence="6" type="ORF">KEF85_01805</name>
</gene>
<dbReference type="GO" id="GO:0009244">
    <property type="term" value="P:lipopolysaccharide core region biosynthetic process"/>
    <property type="evidence" value="ECO:0007669"/>
    <property type="project" value="TreeGrafter"/>
</dbReference>
<comment type="catalytic activity">
    <reaction evidence="5">
        <text>an L-alpha-D-Hep-(1-&gt;5)-[alpha-Kdo-(2-&gt;4)]-alpha-Kdo-(2-&gt;6)-lipid A + ADP-L-glycero-beta-D-manno-heptose = an L-alpha-D-Hep-(1-&gt;3)-L-alpha-D-Hep-(1-&gt;5)-[alpha-Kdo-(2-&gt;4)]-alpha-Kdo-(2-&gt;6)-lipid A + ADP + H(+)</text>
        <dbReference type="Rhea" id="RHEA:74071"/>
        <dbReference type="ChEBI" id="CHEBI:15378"/>
        <dbReference type="ChEBI" id="CHEBI:61506"/>
        <dbReference type="ChEBI" id="CHEBI:193068"/>
        <dbReference type="ChEBI" id="CHEBI:193069"/>
        <dbReference type="ChEBI" id="CHEBI:456216"/>
        <dbReference type="EC" id="2.4.99.24"/>
    </reaction>
</comment>
<dbReference type="NCBIfam" id="TIGR02195">
    <property type="entry name" value="heptsyl_trn_II"/>
    <property type="match status" value="1"/>
</dbReference>
<dbReference type="RefSeq" id="WP_215583005.1">
    <property type="nucleotide sequence ID" value="NZ_CP073754.1"/>
</dbReference>
<dbReference type="Gene3D" id="3.40.50.2000">
    <property type="entry name" value="Glycogen Phosphorylase B"/>
    <property type="match status" value="2"/>
</dbReference>
<accession>A0A975R9N4</accession>
<dbReference type="Proteomes" id="UP000676649">
    <property type="component" value="Chromosome"/>
</dbReference>
<keyword evidence="1" id="KW-0328">Glycosyltransferase</keyword>
<evidence type="ECO:0000256" key="5">
    <source>
        <dbReference type="ARBA" id="ARBA00047503"/>
    </source>
</evidence>
<dbReference type="PANTHER" id="PTHR30160:SF7">
    <property type="entry name" value="ADP-HEPTOSE--LPS HEPTOSYLTRANSFERASE 2"/>
    <property type="match status" value="1"/>
</dbReference>
<dbReference type="Pfam" id="PF01075">
    <property type="entry name" value="Glyco_transf_9"/>
    <property type="match status" value="1"/>
</dbReference>
<dbReference type="KEGG" id="mpad:KEF85_01805"/>